<dbReference type="EMBL" id="CP110616">
    <property type="protein sequence ID" value="UZJ26874.1"/>
    <property type="molecule type" value="Genomic_DNA"/>
</dbReference>
<evidence type="ECO:0000256" key="7">
    <source>
        <dbReference type="SAM" id="Phobius"/>
    </source>
</evidence>
<dbReference type="RefSeq" id="WP_265384978.1">
    <property type="nucleotide sequence ID" value="NZ_CP110616.1"/>
</dbReference>
<dbReference type="CDD" id="cd01127">
    <property type="entry name" value="TrwB_TraG_TraD_VirD4"/>
    <property type="match status" value="1"/>
</dbReference>
<geneLocation type="plasmid" evidence="9 10">
    <name>unnamed1</name>
</geneLocation>
<feature type="transmembrane region" description="Helical" evidence="7">
    <location>
        <begin position="6"/>
        <end position="26"/>
    </location>
</feature>
<name>A0ABY6P5D4_9NOCA</name>
<comment type="subcellular location">
    <subcellularLocation>
        <location evidence="1">Cell membrane</location>
        <topology evidence="1">Multi-pass membrane protein</topology>
    </subcellularLocation>
</comment>
<comment type="similarity">
    <text evidence="2">Belongs to the VirD4/TraG family.</text>
</comment>
<dbReference type="InterPro" id="IPR032689">
    <property type="entry name" value="TraG-D_C"/>
</dbReference>
<feature type="domain" description="TraD/TraG TraM recognition site" evidence="8">
    <location>
        <begin position="401"/>
        <end position="519"/>
    </location>
</feature>
<keyword evidence="3" id="KW-1003">Cell membrane</keyword>
<evidence type="ECO:0000256" key="2">
    <source>
        <dbReference type="ARBA" id="ARBA00008806"/>
    </source>
</evidence>
<evidence type="ECO:0000256" key="6">
    <source>
        <dbReference type="ARBA" id="ARBA00023136"/>
    </source>
</evidence>
<evidence type="ECO:0000313" key="9">
    <source>
        <dbReference type="EMBL" id="UZJ26874.1"/>
    </source>
</evidence>
<keyword evidence="10" id="KW-1185">Reference proteome</keyword>
<evidence type="ECO:0000313" key="10">
    <source>
        <dbReference type="Proteomes" id="UP001164965"/>
    </source>
</evidence>
<reference evidence="9" key="1">
    <citation type="submission" date="2022-10" db="EMBL/GenBank/DDBJ databases">
        <title>Rhodococcus sp.75.</title>
        <authorList>
            <person name="Sun M."/>
        </authorList>
    </citation>
    <scope>NUCLEOTIDE SEQUENCE</scope>
    <source>
        <strain evidence="9">75</strain>
        <plasmid evidence="9">unnamed1</plasmid>
    </source>
</reference>
<dbReference type="PANTHER" id="PTHR37937:SF1">
    <property type="entry name" value="CONJUGATIVE TRANSFER: DNA TRANSPORT"/>
    <property type="match status" value="1"/>
</dbReference>
<organism evidence="9 10">
    <name type="scientific">Rhodococcus antarcticus</name>
    <dbReference type="NCBI Taxonomy" id="2987751"/>
    <lineage>
        <taxon>Bacteria</taxon>
        <taxon>Bacillati</taxon>
        <taxon>Actinomycetota</taxon>
        <taxon>Actinomycetes</taxon>
        <taxon>Mycobacteriales</taxon>
        <taxon>Nocardiaceae</taxon>
        <taxon>Rhodococcus</taxon>
    </lineage>
</organism>
<dbReference type="Pfam" id="PF02534">
    <property type="entry name" value="T4SS-DNA_transf"/>
    <property type="match status" value="1"/>
</dbReference>
<dbReference type="Pfam" id="PF12696">
    <property type="entry name" value="TraG-D_C"/>
    <property type="match status" value="1"/>
</dbReference>
<protein>
    <submittedName>
        <fullName evidence="9">TraM recognition domain-containing protein</fullName>
    </submittedName>
</protein>
<evidence type="ECO:0000256" key="5">
    <source>
        <dbReference type="ARBA" id="ARBA00022989"/>
    </source>
</evidence>
<dbReference type="InterPro" id="IPR003688">
    <property type="entry name" value="TraG/VirD4"/>
</dbReference>
<evidence type="ECO:0000256" key="4">
    <source>
        <dbReference type="ARBA" id="ARBA00022692"/>
    </source>
</evidence>
<feature type="transmembrane region" description="Helical" evidence="7">
    <location>
        <begin position="38"/>
        <end position="58"/>
    </location>
</feature>
<keyword evidence="5 7" id="KW-1133">Transmembrane helix</keyword>
<dbReference type="PANTHER" id="PTHR37937">
    <property type="entry name" value="CONJUGATIVE TRANSFER: DNA TRANSPORT"/>
    <property type="match status" value="1"/>
</dbReference>
<dbReference type="Proteomes" id="UP001164965">
    <property type="component" value="Plasmid unnamed1"/>
</dbReference>
<evidence type="ECO:0000259" key="8">
    <source>
        <dbReference type="Pfam" id="PF12696"/>
    </source>
</evidence>
<keyword evidence="4 7" id="KW-0812">Transmembrane</keyword>
<gene>
    <name evidence="9" type="ORF">RHODO2019_17925</name>
</gene>
<evidence type="ECO:0000256" key="3">
    <source>
        <dbReference type="ARBA" id="ARBA00022475"/>
    </source>
</evidence>
<dbReference type="Gene3D" id="3.40.50.300">
    <property type="entry name" value="P-loop containing nucleotide triphosphate hydrolases"/>
    <property type="match status" value="1"/>
</dbReference>
<dbReference type="InterPro" id="IPR027417">
    <property type="entry name" value="P-loop_NTPase"/>
</dbReference>
<evidence type="ECO:0000256" key="1">
    <source>
        <dbReference type="ARBA" id="ARBA00004651"/>
    </source>
</evidence>
<accession>A0ABY6P5D4</accession>
<keyword evidence="6 7" id="KW-0472">Membrane</keyword>
<proteinExistence type="inferred from homology"/>
<sequence length="592" mass="62659">MNSDSPWVPAAFLVVLGGGLGGYKLYAAHQAGTLTTGLLVLIAAGVLLLLAAVLVGAVRMLRGRARGDGKARYLAPPGELSGIKPSDARRSAARLLPGGDLRNPDNLGLPLGRTVRGKVVLRQDWESVGLIVAGPRIGKSTSYCVPAIVGAPGAVVATSNKVDLHDTTRGVRELVGRVWLFDPQRLTGREPEFWVDLLAPVVSLSAARELAGTFHAAYVDPKASSDAFFTPTGVELVALAMFAAALGGGDLIHVTHWLGRPSDDTPATILEGHGFHDAAESLREKSTAAGNQRSGTYATARLVMSVMDEPVFARWVTPTTRVEFVLRHDAESGYQRVPQTALRKSPPQLDLLEFVRSTDTLYALSKEGRGAATQLTAALVAQVFAAAERAAVSNGGRLGVPLVMVLDEAANVCRIRELPDLYSHLGSRGVVVQTVLQSWSQGVRVWGDEGMQSLWTAANVKIYAGNNSEDRFLQLLSNLIGPHEVRRRSTSSSATGSSTSYSTALEPIFTVADLQSLPRGRALMLSAGNRPTLLRAVPWMDGPHAEAITASAATYAGGGGLPAFVNGRLVGPTKPPSVDPLARPAPVKALQW</sequence>
<dbReference type="SUPFAM" id="SSF52540">
    <property type="entry name" value="P-loop containing nucleoside triphosphate hydrolases"/>
    <property type="match status" value="1"/>
</dbReference>
<dbReference type="InterPro" id="IPR051539">
    <property type="entry name" value="T4SS-coupling_protein"/>
</dbReference>
<keyword evidence="9" id="KW-0614">Plasmid</keyword>